<dbReference type="EMBL" id="JAPJZI010000001">
    <property type="protein sequence ID" value="MDA5398816.1"/>
    <property type="molecule type" value="Genomic_DNA"/>
</dbReference>
<evidence type="ECO:0000313" key="2">
    <source>
        <dbReference type="Proteomes" id="UP001151234"/>
    </source>
</evidence>
<keyword evidence="2" id="KW-1185">Reference proteome</keyword>
<dbReference type="AlphaFoldDB" id="A0A9X3ZHM3"/>
<dbReference type="RefSeq" id="WP_267990220.1">
    <property type="nucleotide sequence ID" value="NZ_JAPJZI010000001.1"/>
</dbReference>
<protein>
    <submittedName>
        <fullName evidence="1">Uncharacterized protein</fullName>
    </submittedName>
</protein>
<name>A0A9X3ZHM3_9HYPH</name>
<proteinExistence type="predicted"/>
<dbReference type="Proteomes" id="UP001151234">
    <property type="component" value="Unassembled WGS sequence"/>
</dbReference>
<reference evidence="1" key="1">
    <citation type="submission" date="2022-11" db="EMBL/GenBank/DDBJ databases">
        <title>Draft genome sequence of Hoeflea poritis E7-10 and Hoeflea prorocentri PM5-8, separated from scleractinian coral Porites lutea and marine dinoflagellate.</title>
        <authorList>
            <person name="Zhang G."/>
            <person name="Wei Q."/>
            <person name="Cai L."/>
        </authorList>
    </citation>
    <scope>NUCLEOTIDE SEQUENCE</scope>
    <source>
        <strain evidence="1">PM5-8</strain>
    </source>
</reference>
<comment type="caution">
    <text evidence="1">The sequence shown here is derived from an EMBL/GenBank/DDBJ whole genome shotgun (WGS) entry which is preliminary data.</text>
</comment>
<sequence length="165" mass="18872">MNHLLDIGPLLNLYVMSQTDGIKVDAKYGTLSPFYRDGGRVIVLREVLDEIRDGRFKKPIEKWLLANGAEILEPQIPDEPDALRQLKRRYFPDMQESEAASGKNRADIAAYRYLETVKGDGQEYRLVAHDHGWLGYPKTMLEEFRNTSRQPNVSTQTTGPIHEQA</sequence>
<gene>
    <name evidence="1" type="ORF">OQ273_09570</name>
</gene>
<evidence type="ECO:0000313" key="1">
    <source>
        <dbReference type="EMBL" id="MDA5398816.1"/>
    </source>
</evidence>
<organism evidence="1 2">
    <name type="scientific">Hoeflea prorocentri</name>
    <dbReference type="NCBI Taxonomy" id="1922333"/>
    <lineage>
        <taxon>Bacteria</taxon>
        <taxon>Pseudomonadati</taxon>
        <taxon>Pseudomonadota</taxon>
        <taxon>Alphaproteobacteria</taxon>
        <taxon>Hyphomicrobiales</taxon>
        <taxon>Rhizobiaceae</taxon>
        <taxon>Hoeflea</taxon>
    </lineage>
</organism>
<accession>A0A9X3ZHM3</accession>